<dbReference type="OrthoDB" id="199574at2759"/>
<evidence type="ECO:0000313" key="3">
    <source>
        <dbReference type="EMBL" id="CAH0376412.1"/>
    </source>
</evidence>
<feature type="domain" description="SAC3/GANP/THP3 conserved" evidence="2">
    <location>
        <begin position="131"/>
        <end position="353"/>
    </location>
</feature>
<name>A0A8J2SXB8_9STRA</name>
<keyword evidence="4" id="KW-1185">Reference proteome</keyword>
<dbReference type="PANTHER" id="PTHR12436">
    <property type="entry name" value="80 KDA MCM3-ASSOCIATED PROTEIN"/>
    <property type="match status" value="1"/>
</dbReference>
<accession>A0A8J2SXB8</accession>
<feature type="region of interest" description="Disordered" evidence="1">
    <location>
        <begin position="50"/>
        <end position="112"/>
    </location>
</feature>
<protein>
    <recommendedName>
        <fullName evidence="2">SAC3/GANP/THP3 conserved domain-containing protein</fullName>
    </recommendedName>
</protein>
<dbReference type="PANTHER" id="PTHR12436:SF4">
    <property type="entry name" value="LEUKOCYTE RECEPTOR CLUSTER MEMBER 8"/>
    <property type="match status" value="1"/>
</dbReference>
<dbReference type="Proteomes" id="UP000789595">
    <property type="component" value="Unassembled WGS sequence"/>
</dbReference>
<evidence type="ECO:0000256" key="1">
    <source>
        <dbReference type="SAM" id="MobiDB-lite"/>
    </source>
</evidence>
<dbReference type="Pfam" id="PF03399">
    <property type="entry name" value="SAC3_GANP"/>
    <property type="match status" value="1"/>
</dbReference>
<dbReference type="GO" id="GO:0005634">
    <property type="term" value="C:nucleus"/>
    <property type="evidence" value="ECO:0007669"/>
    <property type="project" value="TreeGrafter"/>
</dbReference>
<reference evidence="3" key="1">
    <citation type="submission" date="2021-11" db="EMBL/GenBank/DDBJ databases">
        <authorList>
            <consortium name="Genoscope - CEA"/>
            <person name="William W."/>
        </authorList>
    </citation>
    <scope>NUCLEOTIDE SEQUENCE</scope>
</reference>
<dbReference type="InterPro" id="IPR005062">
    <property type="entry name" value="SAC3/GANP/THP3_conserved"/>
</dbReference>
<dbReference type="AlphaFoldDB" id="A0A8J2SXB8"/>
<dbReference type="InterPro" id="IPR045107">
    <property type="entry name" value="SAC3/GANP/THP3"/>
</dbReference>
<dbReference type="Gene3D" id="1.25.40.990">
    <property type="match status" value="1"/>
</dbReference>
<sequence>MDMPAVRAYAERCFASCSGDGERSVMQRKLHAIISGALANGRVREIDWASAPAPPLDRPEEPAPKRRRQHRGAAPPAPAPDASEQRARAARASRFRDDGRAKRSRAATPSAARAPIVGTCEALEKDYLRLTAAPDAATVRPERVLRAALQRLKERWRGGDVDYAWACNQLKAIRQDLTVQNLQNAFTVHAYETHARIALESGDLNEYNQCQTRLGELHSADSPHRAEFLAYRILYYVHLGHSKSTDAADLELLRTLAELPEKLWDAPAVAHALAARAALAQGNAVAFLRLHQSCPNMGAYLLDAVADAVRTDAAARVLRAFRPTVPPACLAAQLGFDDAGEARAFAARLGFVFDARGDCLVRESRCDPTKLDEKKKSSLL</sequence>
<comment type="caution">
    <text evidence="3">The sequence shown here is derived from an EMBL/GenBank/DDBJ whole genome shotgun (WGS) entry which is preliminary data.</text>
</comment>
<evidence type="ECO:0000313" key="4">
    <source>
        <dbReference type="Proteomes" id="UP000789595"/>
    </source>
</evidence>
<organism evidence="3 4">
    <name type="scientific">Pelagomonas calceolata</name>
    <dbReference type="NCBI Taxonomy" id="35677"/>
    <lineage>
        <taxon>Eukaryota</taxon>
        <taxon>Sar</taxon>
        <taxon>Stramenopiles</taxon>
        <taxon>Ochrophyta</taxon>
        <taxon>Pelagophyceae</taxon>
        <taxon>Pelagomonadales</taxon>
        <taxon>Pelagomonadaceae</taxon>
        <taxon>Pelagomonas</taxon>
    </lineage>
</organism>
<dbReference type="EMBL" id="CAKKNE010000005">
    <property type="protein sequence ID" value="CAH0376412.1"/>
    <property type="molecule type" value="Genomic_DNA"/>
</dbReference>
<evidence type="ECO:0000259" key="2">
    <source>
        <dbReference type="Pfam" id="PF03399"/>
    </source>
</evidence>
<proteinExistence type="predicted"/>
<gene>
    <name evidence="3" type="ORF">PECAL_5P09940</name>
</gene>